<protein>
    <submittedName>
        <fullName evidence="1">Uncharacterized protein</fullName>
    </submittedName>
</protein>
<keyword evidence="2" id="KW-1185">Reference proteome</keyword>
<reference evidence="1 2" key="1">
    <citation type="submission" date="2016-10" db="EMBL/GenBank/DDBJ databases">
        <authorList>
            <person name="de Groot N.N."/>
        </authorList>
    </citation>
    <scope>NUCLEOTIDE SEQUENCE [LARGE SCALE GENOMIC DNA]</scope>
    <source>
        <strain evidence="1 2">DSM 4180</strain>
    </source>
</reference>
<proteinExistence type="predicted"/>
<evidence type="ECO:0000313" key="1">
    <source>
        <dbReference type="EMBL" id="SFM33045.1"/>
    </source>
</evidence>
<organism evidence="1 2">
    <name type="scientific">Ectothiorhodospira mobilis</name>
    <dbReference type="NCBI Taxonomy" id="195064"/>
    <lineage>
        <taxon>Bacteria</taxon>
        <taxon>Pseudomonadati</taxon>
        <taxon>Pseudomonadota</taxon>
        <taxon>Gammaproteobacteria</taxon>
        <taxon>Chromatiales</taxon>
        <taxon>Ectothiorhodospiraceae</taxon>
        <taxon>Ectothiorhodospira</taxon>
    </lineage>
</organism>
<evidence type="ECO:0000313" key="2">
    <source>
        <dbReference type="Proteomes" id="UP000199556"/>
    </source>
</evidence>
<dbReference type="AlphaFoldDB" id="A0A1I4Q088"/>
<accession>A0A1I4Q088</accession>
<dbReference type="EMBL" id="FOUO01000003">
    <property type="protein sequence ID" value="SFM33045.1"/>
    <property type="molecule type" value="Genomic_DNA"/>
</dbReference>
<dbReference type="Proteomes" id="UP000199556">
    <property type="component" value="Unassembled WGS sequence"/>
</dbReference>
<gene>
    <name evidence="1" type="ORF">SAMN05421721_1035</name>
</gene>
<name>A0A1I4Q088_ECTMO</name>
<sequence length="74" mass="8835">MQREADSVKRYGIRMTLPEGDPFRAPHLLGPHWEEIQWFDSARERDEALECMRNPPPYYRRGDAATLVYEKVER</sequence>